<name>A0A0X8P2W9_ALCXX</name>
<proteinExistence type="predicted"/>
<dbReference type="EMBL" id="CP014060">
    <property type="protein sequence ID" value="AMG38939.1"/>
    <property type="molecule type" value="Genomic_DNA"/>
</dbReference>
<organism evidence="3 4">
    <name type="scientific">Alcaligenes xylosoxydans xylosoxydans</name>
    <name type="common">Achromobacter xylosoxidans</name>
    <dbReference type="NCBI Taxonomy" id="85698"/>
    <lineage>
        <taxon>Bacteria</taxon>
        <taxon>Pseudomonadati</taxon>
        <taxon>Pseudomonadota</taxon>
        <taxon>Betaproteobacteria</taxon>
        <taxon>Burkholderiales</taxon>
        <taxon>Alcaligenaceae</taxon>
        <taxon>Achromobacter</taxon>
    </lineage>
</organism>
<dbReference type="Pfam" id="PF12697">
    <property type="entry name" value="Abhydrolase_6"/>
    <property type="match status" value="1"/>
</dbReference>
<evidence type="ECO:0000313" key="3">
    <source>
        <dbReference type="EMBL" id="AMG38939.1"/>
    </source>
</evidence>
<evidence type="ECO:0000259" key="2">
    <source>
        <dbReference type="Pfam" id="PF12697"/>
    </source>
</evidence>
<evidence type="ECO:0000313" key="4">
    <source>
        <dbReference type="Proteomes" id="UP000060602"/>
    </source>
</evidence>
<dbReference type="PRINTS" id="PR00412">
    <property type="entry name" value="EPOXHYDRLASE"/>
</dbReference>
<dbReference type="AlphaFoldDB" id="A0A0X8P2W9"/>
<accession>A0A0X8P2W9</accession>
<keyword evidence="1 3" id="KW-0378">Hydrolase</keyword>
<dbReference type="InterPro" id="IPR000073">
    <property type="entry name" value="AB_hydrolase_1"/>
</dbReference>
<reference evidence="4" key="1">
    <citation type="submission" date="2015-12" db="EMBL/GenBank/DDBJ databases">
        <title>FDA dAtabase for Regulatory Grade micrObial Sequences (FDA-ARGOS): Supporting development and validation of Infectious Disease Dx tests.</title>
        <authorList>
            <person name="Case J."/>
            <person name="Tallon L."/>
            <person name="Sadzewicz L."/>
            <person name="Sengamalay N."/>
            <person name="Ott S."/>
            <person name="Godinez A."/>
            <person name="Nagaraj S."/>
            <person name="Nadendla S."/>
            <person name="Sichtig H."/>
        </authorList>
    </citation>
    <scope>NUCLEOTIDE SEQUENCE [LARGE SCALE GENOMIC DNA]</scope>
    <source>
        <strain evidence="4">FDAARGOS_147</strain>
    </source>
</reference>
<dbReference type="Gene3D" id="3.40.50.1820">
    <property type="entry name" value="alpha/beta hydrolase"/>
    <property type="match status" value="1"/>
</dbReference>
<feature type="domain" description="AB hydrolase-1" evidence="2">
    <location>
        <begin position="28"/>
        <end position="288"/>
    </location>
</feature>
<dbReference type="SUPFAM" id="SSF53474">
    <property type="entry name" value="alpha/beta-Hydrolases"/>
    <property type="match status" value="1"/>
</dbReference>
<evidence type="ECO:0000256" key="1">
    <source>
        <dbReference type="ARBA" id="ARBA00022801"/>
    </source>
</evidence>
<dbReference type="InterPro" id="IPR000639">
    <property type="entry name" value="Epox_hydrolase-like"/>
</dbReference>
<dbReference type="RefSeq" id="WP_061073521.1">
    <property type="nucleotide sequence ID" value="NZ_CP014060.2"/>
</dbReference>
<dbReference type="Proteomes" id="UP000060602">
    <property type="component" value="Chromosome"/>
</dbReference>
<dbReference type="GO" id="GO:0016787">
    <property type="term" value="F:hydrolase activity"/>
    <property type="evidence" value="ECO:0007669"/>
    <property type="project" value="UniProtKB-KW"/>
</dbReference>
<dbReference type="PANTHER" id="PTHR43329">
    <property type="entry name" value="EPOXIDE HYDROLASE"/>
    <property type="match status" value="1"/>
</dbReference>
<protein>
    <submittedName>
        <fullName evidence="3">Alpha/beta hydrolase</fullName>
    </submittedName>
</protein>
<gene>
    <name evidence="3" type="ORF">AL504_24685</name>
</gene>
<dbReference type="InterPro" id="IPR029058">
    <property type="entry name" value="AB_hydrolase_fold"/>
</dbReference>
<sequence>MTAYATLRTPRLEIAYLEWNPGGERAAVLLHGWPDSPECWRPVAQRLAAEGYRVLCPALRGFGPTRFLDAATPRSGELAALGRDLLDFIAALGLRRPLLVGHDWGARAAANACGLQPGVASHLALLSVGYGTNDPAQALSLPQARNYWYHWFMATPRGAAALREDARGFTRYLWDTWSPPGWYLPDDFAEAARAFDNPDWPAVVLHSYRQRWGFEAGDPAYADDSARLTPAPRLALPTLVLHGGADSCNLPATSEGREAYFTGGYERRVLEGVGHFPQREAPQAVAAALLKFHADWPAAD</sequence>